<feature type="compositionally biased region" description="Polar residues" evidence="2">
    <location>
        <begin position="111"/>
        <end position="123"/>
    </location>
</feature>
<dbReference type="AlphaFoldDB" id="A0A9P0KWP8"/>
<gene>
    <name evidence="4" type="ORF">ACAOBT_LOCUS16060</name>
</gene>
<dbReference type="EMBL" id="CAKOFQ010006957">
    <property type="protein sequence ID" value="CAH1984362.1"/>
    <property type="molecule type" value="Genomic_DNA"/>
</dbReference>
<dbReference type="Pfam" id="PF02944">
    <property type="entry name" value="BESS"/>
    <property type="match status" value="1"/>
</dbReference>
<accession>A0A9P0KWP8</accession>
<reference evidence="4" key="1">
    <citation type="submission" date="2022-03" db="EMBL/GenBank/DDBJ databases">
        <authorList>
            <person name="Sayadi A."/>
        </authorList>
    </citation>
    <scope>NUCLEOTIDE SEQUENCE</scope>
</reference>
<evidence type="ECO:0000256" key="2">
    <source>
        <dbReference type="SAM" id="MobiDB-lite"/>
    </source>
</evidence>
<dbReference type="OrthoDB" id="6616165at2759"/>
<proteinExistence type="predicted"/>
<keyword evidence="5" id="KW-1185">Reference proteome</keyword>
<dbReference type="Proteomes" id="UP001152888">
    <property type="component" value="Unassembled WGS sequence"/>
</dbReference>
<dbReference type="GO" id="GO:0003677">
    <property type="term" value="F:DNA binding"/>
    <property type="evidence" value="ECO:0007669"/>
    <property type="project" value="InterPro"/>
</dbReference>
<dbReference type="PROSITE" id="PS51031">
    <property type="entry name" value="BESS"/>
    <property type="match status" value="1"/>
</dbReference>
<evidence type="ECO:0000313" key="5">
    <source>
        <dbReference type="Proteomes" id="UP001152888"/>
    </source>
</evidence>
<evidence type="ECO:0000259" key="3">
    <source>
        <dbReference type="PROSITE" id="PS51031"/>
    </source>
</evidence>
<organism evidence="4 5">
    <name type="scientific">Acanthoscelides obtectus</name>
    <name type="common">Bean weevil</name>
    <name type="synonym">Bruchus obtectus</name>
    <dbReference type="NCBI Taxonomy" id="200917"/>
    <lineage>
        <taxon>Eukaryota</taxon>
        <taxon>Metazoa</taxon>
        <taxon>Ecdysozoa</taxon>
        <taxon>Arthropoda</taxon>
        <taxon>Hexapoda</taxon>
        <taxon>Insecta</taxon>
        <taxon>Pterygota</taxon>
        <taxon>Neoptera</taxon>
        <taxon>Endopterygota</taxon>
        <taxon>Coleoptera</taxon>
        <taxon>Polyphaga</taxon>
        <taxon>Cucujiformia</taxon>
        <taxon>Chrysomeloidea</taxon>
        <taxon>Chrysomelidae</taxon>
        <taxon>Bruchinae</taxon>
        <taxon>Bruchini</taxon>
        <taxon>Acanthoscelides</taxon>
    </lineage>
</organism>
<dbReference type="GO" id="GO:0005634">
    <property type="term" value="C:nucleus"/>
    <property type="evidence" value="ECO:0007669"/>
    <property type="project" value="UniProtKB-SubCell"/>
</dbReference>
<evidence type="ECO:0000313" key="4">
    <source>
        <dbReference type="EMBL" id="CAH1984362.1"/>
    </source>
</evidence>
<keyword evidence="1" id="KW-0539">Nucleus</keyword>
<feature type="compositionally biased region" description="Polar residues" evidence="2">
    <location>
        <begin position="71"/>
        <end position="104"/>
    </location>
</feature>
<protein>
    <recommendedName>
        <fullName evidence="3">BESS domain-containing protein</fullName>
    </recommendedName>
</protein>
<feature type="domain" description="BESS" evidence="3">
    <location>
        <begin position="11"/>
        <end position="50"/>
    </location>
</feature>
<name>A0A9P0KWP8_ACAOB</name>
<comment type="caution">
    <text evidence="4">The sequence shown here is derived from an EMBL/GenBank/DDBJ whole genome shotgun (WGS) entry which is preliminary data.</text>
</comment>
<feature type="region of interest" description="Disordered" evidence="2">
    <location>
        <begin position="70"/>
        <end position="131"/>
    </location>
</feature>
<dbReference type="InterPro" id="IPR004210">
    <property type="entry name" value="BESS_motif"/>
</dbReference>
<evidence type="ECO:0000256" key="1">
    <source>
        <dbReference type="PROSITE-ProRule" id="PRU00371"/>
    </source>
</evidence>
<comment type="subcellular location">
    <subcellularLocation>
        <location evidence="1">Nucleus</location>
    </subcellularLocation>
</comment>
<sequence>MREERERQHESDSDRLFMLSLLDDFENIPRHRKLSTKMELIEVIKRALMETHDSEFSPFRQRYVDYEPGTSAATSYRPQTSFSGQYRQGQGYSTEYGPETTSGGQYHYMHSTHSNYRPEASTTESRRGQARQYCLY</sequence>